<dbReference type="GO" id="GO:0003713">
    <property type="term" value="F:transcription coactivator activity"/>
    <property type="evidence" value="ECO:0007669"/>
    <property type="project" value="TreeGrafter"/>
</dbReference>
<accession>A0A5J9WN15</accession>
<dbReference type="EMBL" id="RWGY01000002">
    <property type="protein sequence ID" value="TVU49491.1"/>
    <property type="molecule type" value="Genomic_DNA"/>
</dbReference>
<gene>
    <name evidence="2" type="ORF">EJB05_00804</name>
</gene>
<evidence type="ECO:0008006" key="4">
    <source>
        <dbReference type="Google" id="ProtNLM"/>
    </source>
</evidence>
<feature type="compositionally biased region" description="Polar residues" evidence="1">
    <location>
        <begin position="205"/>
        <end position="221"/>
    </location>
</feature>
<reference evidence="2 3" key="1">
    <citation type="journal article" date="2019" name="Sci. Rep.">
        <title>A high-quality genome of Eragrostis curvula grass provides insights into Poaceae evolution and supports new strategies to enhance forage quality.</title>
        <authorList>
            <person name="Carballo J."/>
            <person name="Santos B.A.C.M."/>
            <person name="Zappacosta D."/>
            <person name="Garbus I."/>
            <person name="Selva J.P."/>
            <person name="Gallo C.A."/>
            <person name="Diaz A."/>
            <person name="Albertini E."/>
            <person name="Caccamo M."/>
            <person name="Echenique V."/>
        </authorList>
    </citation>
    <scope>NUCLEOTIDE SEQUENCE [LARGE SCALE GENOMIC DNA]</scope>
    <source>
        <strain evidence="3">cv. Victoria</strain>
        <tissue evidence="2">Leaf</tissue>
    </source>
</reference>
<proteinExistence type="predicted"/>
<dbReference type="GO" id="GO:0006357">
    <property type="term" value="P:regulation of transcription by RNA polymerase II"/>
    <property type="evidence" value="ECO:0007669"/>
    <property type="project" value="TreeGrafter"/>
</dbReference>
<keyword evidence="3" id="KW-1185">Reference proteome</keyword>
<feature type="non-terminal residue" evidence="2">
    <location>
        <position position="1"/>
    </location>
</feature>
<comment type="caution">
    <text evidence="2">The sequence shown here is derived from an EMBL/GenBank/DDBJ whole genome shotgun (WGS) entry which is preliminary data.</text>
</comment>
<dbReference type="PANTHER" id="PTHR21277">
    <property type="entry name" value="TRANSCRIPTIONAL ADAPTER 1"/>
    <property type="match status" value="1"/>
</dbReference>
<dbReference type="OrthoDB" id="10264870at2759"/>
<evidence type="ECO:0000313" key="2">
    <source>
        <dbReference type="EMBL" id="TVU49491.1"/>
    </source>
</evidence>
<feature type="region of interest" description="Disordered" evidence="1">
    <location>
        <begin position="202"/>
        <end position="263"/>
    </location>
</feature>
<sequence length="438" mass="46539">LTLNSVTCARVHPTPPTQGHLATPHSKFAITRLTRPDAWARHVSKTLARQRGRVIAHAPPNSTSTAGVLGLVHGRLLLVASSAGEIAGRPWPGWVPAASRVCSPRAVGPVPGAAFGVGEMQPPPKKLARVDTLELRAQLVKLLGHQRADLYFRSLKRFLGCELGKEEFDKICVAALGKENIRLHNNLIRSILSNACTGVGPPPSNQAATGNSQTSTVSNGTLNGGLLAVRRKPVASRERRFADKPSPLGKSPLGHPGTGSKAPQEVISVEDGEEVDQARGSPVCVQSRSPIRAPLGIAMVQNSQPSTSCSLDVCYNTGELPDSQLLSKLLEDKLKSQGLTVPRECADALNSGLNLYIGQMLKACLGVAKARGNKARMRLPNGVTAGAVNSGQNQGFPVEAGCSYQASLLDLWTAVQSNSRLFGCPRQREKIVSHLLNR</sequence>
<name>A0A5J9WN15_9POAL</name>
<organism evidence="2 3">
    <name type="scientific">Eragrostis curvula</name>
    <name type="common">weeping love grass</name>
    <dbReference type="NCBI Taxonomy" id="38414"/>
    <lineage>
        <taxon>Eukaryota</taxon>
        <taxon>Viridiplantae</taxon>
        <taxon>Streptophyta</taxon>
        <taxon>Embryophyta</taxon>
        <taxon>Tracheophyta</taxon>
        <taxon>Spermatophyta</taxon>
        <taxon>Magnoliopsida</taxon>
        <taxon>Liliopsida</taxon>
        <taxon>Poales</taxon>
        <taxon>Poaceae</taxon>
        <taxon>PACMAD clade</taxon>
        <taxon>Chloridoideae</taxon>
        <taxon>Eragrostideae</taxon>
        <taxon>Eragrostidinae</taxon>
        <taxon>Eragrostis</taxon>
    </lineage>
</organism>
<protein>
    <recommendedName>
        <fullName evidence="4">Transcriptional coactivator Hfi1/Transcriptional adapter 1</fullName>
    </recommendedName>
</protein>
<dbReference type="Proteomes" id="UP000324897">
    <property type="component" value="Chromosome 6"/>
</dbReference>
<evidence type="ECO:0000313" key="3">
    <source>
        <dbReference type="Proteomes" id="UP000324897"/>
    </source>
</evidence>
<dbReference type="InterPro" id="IPR024738">
    <property type="entry name" value="Hfi1/Tada1"/>
</dbReference>
<dbReference type="Pfam" id="PF12767">
    <property type="entry name" value="SAGA-Tad1"/>
    <property type="match status" value="1"/>
</dbReference>
<evidence type="ECO:0000256" key="1">
    <source>
        <dbReference type="SAM" id="MobiDB-lite"/>
    </source>
</evidence>
<dbReference type="GO" id="GO:0000124">
    <property type="term" value="C:SAGA complex"/>
    <property type="evidence" value="ECO:0007669"/>
    <property type="project" value="TreeGrafter"/>
</dbReference>
<dbReference type="AlphaFoldDB" id="A0A5J9WN15"/>
<dbReference type="PANTHER" id="PTHR21277:SF44">
    <property type="entry name" value="TRANSCRIPTIONAL REGULATOR OF RNA POLII, SAGA, SUBUNIT"/>
    <property type="match status" value="1"/>
</dbReference>